<evidence type="ECO:0000256" key="8">
    <source>
        <dbReference type="PROSITE-ProRule" id="PRU00169"/>
    </source>
</evidence>
<dbReference type="Gene3D" id="2.30.30.40">
    <property type="entry name" value="SH3 Domains"/>
    <property type="match status" value="1"/>
</dbReference>
<protein>
    <recommendedName>
        <fullName evidence="2">histidine kinase</fullName>
        <ecNumber evidence="2">2.7.13.3</ecNumber>
    </recommendedName>
</protein>
<dbReference type="PROSITE" id="PS50110">
    <property type="entry name" value="RESPONSE_REGULATORY"/>
    <property type="match status" value="1"/>
</dbReference>
<dbReference type="SUPFAM" id="SSF52172">
    <property type="entry name" value="CheY-like"/>
    <property type="match status" value="1"/>
</dbReference>
<comment type="catalytic activity">
    <reaction evidence="1">
        <text>ATP + protein L-histidine = ADP + protein N-phospho-L-histidine.</text>
        <dbReference type="EC" id="2.7.13.3"/>
    </reaction>
</comment>
<name>A0A2W4WGJ7_9CYAN</name>
<dbReference type="InterPro" id="IPR003594">
    <property type="entry name" value="HATPase_dom"/>
</dbReference>
<dbReference type="CDD" id="cd00088">
    <property type="entry name" value="HPT"/>
    <property type="match status" value="1"/>
</dbReference>
<dbReference type="PRINTS" id="PR00344">
    <property type="entry name" value="BCTRLSENSOR"/>
</dbReference>
<dbReference type="SMART" id="SM01231">
    <property type="entry name" value="H-kinase_dim"/>
    <property type="match status" value="1"/>
</dbReference>
<dbReference type="InterPro" id="IPR004105">
    <property type="entry name" value="CheA-like_dim"/>
</dbReference>
<dbReference type="SMART" id="SM00073">
    <property type="entry name" value="HPT"/>
    <property type="match status" value="1"/>
</dbReference>
<evidence type="ECO:0000256" key="4">
    <source>
        <dbReference type="ARBA" id="ARBA00022679"/>
    </source>
</evidence>
<dbReference type="Gene3D" id="3.30.565.10">
    <property type="entry name" value="Histidine kinase-like ATPase, C-terminal domain"/>
    <property type="match status" value="1"/>
</dbReference>
<reference evidence="13 14" key="2">
    <citation type="submission" date="2018-06" db="EMBL/GenBank/DDBJ databases">
        <title>Metagenomic assembly of (sub)arctic Cyanobacteria and their associated microbiome from non-axenic cultures.</title>
        <authorList>
            <person name="Baurain D."/>
        </authorList>
    </citation>
    <scope>NUCLEOTIDE SEQUENCE [LARGE SCALE GENOMIC DNA]</scope>
    <source>
        <strain evidence="13">ULC129bin1</strain>
    </source>
</reference>
<keyword evidence="5" id="KW-0418">Kinase</keyword>
<dbReference type="SMART" id="SM00387">
    <property type="entry name" value="HATPase_c"/>
    <property type="match status" value="1"/>
</dbReference>
<evidence type="ECO:0000256" key="1">
    <source>
        <dbReference type="ARBA" id="ARBA00000085"/>
    </source>
</evidence>
<dbReference type="SUPFAM" id="SSF55874">
    <property type="entry name" value="ATPase domain of HSP90 chaperone/DNA topoisomerase II/histidine kinase"/>
    <property type="match status" value="1"/>
</dbReference>
<evidence type="ECO:0000256" key="6">
    <source>
        <dbReference type="ARBA" id="ARBA00023012"/>
    </source>
</evidence>
<comment type="caution">
    <text evidence="13">The sequence shown here is derived from an EMBL/GenBank/DDBJ whole genome shotgun (WGS) entry which is preliminary data.</text>
</comment>
<dbReference type="InterPro" id="IPR011006">
    <property type="entry name" value="CheY-like_superfamily"/>
</dbReference>
<dbReference type="Pfam" id="PF00072">
    <property type="entry name" value="Response_reg"/>
    <property type="match status" value="1"/>
</dbReference>
<evidence type="ECO:0000256" key="5">
    <source>
        <dbReference type="ARBA" id="ARBA00022777"/>
    </source>
</evidence>
<dbReference type="InterPro" id="IPR037006">
    <property type="entry name" value="CheA-like_homodim_sf"/>
</dbReference>
<dbReference type="SMART" id="SM00260">
    <property type="entry name" value="CheW"/>
    <property type="match status" value="1"/>
</dbReference>
<dbReference type="GO" id="GO:0005737">
    <property type="term" value="C:cytoplasm"/>
    <property type="evidence" value="ECO:0007669"/>
    <property type="project" value="InterPro"/>
</dbReference>
<evidence type="ECO:0000256" key="3">
    <source>
        <dbReference type="ARBA" id="ARBA00022553"/>
    </source>
</evidence>
<feature type="domain" description="CheW-like" evidence="11">
    <location>
        <begin position="1578"/>
        <end position="1722"/>
    </location>
</feature>
<dbReference type="InterPro" id="IPR036890">
    <property type="entry name" value="HATPase_C_sf"/>
</dbReference>
<feature type="modified residue" description="4-aspartylphosphate" evidence="8">
    <location>
        <position position="1801"/>
    </location>
</feature>
<organism evidence="13 14">
    <name type="scientific">Leptolyngbya foveolarum</name>
    <dbReference type="NCBI Taxonomy" id="47253"/>
    <lineage>
        <taxon>Bacteria</taxon>
        <taxon>Bacillati</taxon>
        <taxon>Cyanobacteriota</taxon>
        <taxon>Cyanophyceae</taxon>
        <taxon>Leptolyngbyales</taxon>
        <taxon>Leptolyngbyaceae</taxon>
        <taxon>Leptolyngbya group</taxon>
        <taxon>Leptolyngbya</taxon>
    </lineage>
</organism>
<evidence type="ECO:0000259" key="12">
    <source>
        <dbReference type="PROSITE" id="PS50894"/>
    </source>
</evidence>
<reference evidence="14" key="1">
    <citation type="submission" date="2018-04" db="EMBL/GenBank/DDBJ databases">
        <authorList>
            <person name="Cornet L."/>
        </authorList>
    </citation>
    <scope>NUCLEOTIDE SEQUENCE [LARGE SCALE GENOMIC DNA]</scope>
</reference>
<dbReference type="EC" id="2.7.13.3" evidence="2"/>
<dbReference type="InterPro" id="IPR036097">
    <property type="entry name" value="HisK_dim/P_sf"/>
</dbReference>
<feature type="domain" description="Response regulatory" evidence="10">
    <location>
        <begin position="1751"/>
        <end position="1868"/>
    </location>
</feature>
<dbReference type="InterPro" id="IPR036641">
    <property type="entry name" value="HPT_dom_sf"/>
</dbReference>
<sequence length="1879" mass="206393">MLPEQQQRIMGYFIEEAKDHLNTIEQGLLNLQATIQDGEKANELFRAAHSVKGGAAMLGLESIQQIAHRMEDYFKILKESPVQVDRALETMFLRVSDGLKNLLEQLEGPFGLTPDKAQEIMADVEPVFGQLETHLASLVSKSGATSTTVRQVAEAQFSSGASATPEALQTSFKHGVTVLLRQLLTAFKLDDNLESRKTLRDACTELISIGQQFDLTEWCDLAETARIAVGELSNDYRQLAPVLIKEIKKAQDMVLTGRASEVAISDAMQALLPEDPLTETASNELSDLFGEADEAEDLFNSPLTTEDADEFKGLFDSHSADSLFVTDEESDELANELFAEIPDEPIQKLANEEATDSELNPVNRLSMELEFDEIPSELSALNRNAGSAEKADESLDALLATVNVTGPDVGSEELNSLADLFDGDLDELDNTLGNHTFISEEMRLNPEGIGSVAEEDLADFFAEDKLPEEDSETDENELEEEDLFGGTLTDGEFAELDNSFIDDADLDALNISPGAYEESISAEAENVVEEDEADEFGDLWSDKDLFGESISETGSVAETVLADEFAESSEDLEESVLLGEMAALREDVWLEDEQDVEERSLHSFSTAVETTSSELETAELADFSSSSLLDDLNLDLLDIEDADVGSLLKTESPTENTVQQTRKLSLTEHLIEAKSVPPRELEIEFPTLIGVKLQEAEEDIDSFFMGEDDADTTAKDLEADNPWSELSLDLFTMTEESELEDDLDFDSDVSESRESIKEDTLEIADQAKAVDDSDLAAIFIDSPETNFDAISEIEAAESELEALLGVPDETFTSSLSDDLESDDMTDDLWGDLEAASDLLEAQTEDADLDFSLSFEATPNSRDVIASESDFEDLVFEDSDFEDLDFEDSSLENSDFNKASEKILSEERLPASATDEKGIGIGRDTGSIEEENTNGILETVLSNEGDSVETGSILEDDFLTTELSADSTDNLELAADSNTPLSEADLLDFDTAFGLGLTETDDFSAGEAAADSQDVDLSDEEDLPTFSGDLDEFADAADGETTISDITDLRLEDAELDSLLGLDFAVDKSERSPKNLLENDSQVNGSIDRSVIEAFSDIDDLFDEESLSADADDLSVAPEEAPRGEVDEDDFFGWVPEETDEEANEGQDTEDFTDFDDLDALLSEEADEPTVTGNLPMLTPTLTGFGEEATSGLSVADMDDFDDLERLLGDGEADGEPTTRRTAARSQRRIVNMREQNMRVSVKHLDNLSNLVGELVVSRNTLERDQERLRQFLDNLLFQVQQLNDVGQRLRDLYERSLLESSLMSNKRLTPANSTAKATANNHATGAIFDALEMDRFTGFHSLSQEMIELIVRVRESSSDIGYTVESSDQVTRQFRQITTQLQEGLNTARMVAFSQAADRLPRAVRDISLKCGKEARLVVEGQDTLIDKMLVEHLYDPLTHLVNNAITHGIERPETRTSAGKSAEGKITVRAFYQGNQTVIYVADDGGGIDTKFVQRKAIEKGLISQATAEGLSDIETYDLLFQPGFSTRDQADDFAGRGVGMDVVRTSLAEIRGSITIDSELGRGTSFTIRLPLTLSISKALSCVSNQARIAFPMDGVEDMLDVPRDRVIKNDQDQDCVRWRETLLPFQPVTNLLKFNRTLGRGRVYGGSQDDDVISVIVLRNANTYVAVQVDQVIGEEEIVIKQLEGPVPKPLGIAGATVMGDGRVMPIADVLELIDIAMGRVRRESSSMMWAQAGMAAVEEAPAKVEPTVLIVDDSITVRELLSMSFNKVGYRVEQARDGQEAWDKLRSGLPCDLVFCDIEMPRMDGLELLSRMQKDSQLKRVPIAMLTSRGADRHRQMAVDLGASGYFTKPYLEEALLDAAQRMLNGESLEKGRGG</sequence>
<evidence type="ECO:0000259" key="10">
    <source>
        <dbReference type="PROSITE" id="PS50110"/>
    </source>
</evidence>
<keyword evidence="4" id="KW-0808">Transferase</keyword>
<dbReference type="SUPFAM" id="SSF47226">
    <property type="entry name" value="Histidine-containing phosphotransfer domain, HPT domain"/>
    <property type="match status" value="1"/>
</dbReference>
<evidence type="ECO:0000259" key="9">
    <source>
        <dbReference type="PROSITE" id="PS50109"/>
    </source>
</evidence>
<dbReference type="InterPro" id="IPR008207">
    <property type="entry name" value="Sig_transdc_His_kin_Hpt_dom"/>
</dbReference>
<feature type="modified residue" description="Phosphohistidine" evidence="7">
    <location>
        <position position="49"/>
    </location>
</feature>
<dbReference type="PANTHER" id="PTHR43395:SF1">
    <property type="entry name" value="CHEMOTAXIS PROTEIN CHEA"/>
    <property type="match status" value="1"/>
</dbReference>
<dbReference type="InterPro" id="IPR002545">
    <property type="entry name" value="CheW-lke_dom"/>
</dbReference>
<feature type="domain" description="HPt" evidence="12">
    <location>
        <begin position="2"/>
        <end position="106"/>
    </location>
</feature>
<dbReference type="Pfam" id="PF01584">
    <property type="entry name" value="CheW"/>
    <property type="match status" value="1"/>
</dbReference>
<dbReference type="Pfam" id="PF01627">
    <property type="entry name" value="Hpt"/>
    <property type="match status" value="1"/>
</dbReference>
<dbReference type="Gene3D" id="3.40.50.2300">
    <property type="match status" value="1"/>
</dbReference>
<dbReference type="InterPro" id="IPR051315">
    <property type="entry name" value="Bact_Chemotaxis_CheA"/>
</dbReference>
<dbReference type="SUPFAM" id="SSF47384">
    <property type="entry name" value="Homodimeric domain of signal transducing histidine kinase"/>
    <property type="match status" value="1"/>
</dbReference>
<dbReference type="InterPro" id="IPR004358">
    <property type="entry name" value="Sig_transdc_His_kin-like_C"/>
</dbReference>
<dbReference type="InterPro" id="IPR001789">
    <property type="entry name" value="Sig_transdc_resp-reg_receiver"/>
</dbReference>
<gene>
    <name evidence="13" type="ORF">DCF25_01000</name>
</gene>
<dbReference type="PROSITE" id="PS50894">
    <property type="entry name" value="HPT"/>
    <property type="match status" value="1"/>
</dbReference>
<evidence type="ECO:0000256" key="7">
    <source>
        <dbReference type="PROSITE-ProRule" id="PRU00110"/>
    </source>
</evidence>
<keyword evidence="6" id="KW-0902">Two-component regulatory system</keyword>
<evidence type="ECO:0000313" key="13">
    <source>
        <dbReference type="EMBL" id="PZO23231.1"/>
    </source>
</evidence>
<proteinExistence type="predicted"/>
<dbReference type="Pfam" id="PF02518">
    <property type="entry name" value="HATPase_c"/>
    <property type="match status" value="1"/>
</dbReference>
<accession>A0A2W4WGJ7</accession>
<evidence type="ECO:0000259" key="11">
    <source>
        <dbReference type="PROSITE" id="PS50851"/>
    </source>
</evidence>
<dbReference type="Pfam" id="PF02895">
    <property type="entry name" value="H-kinase_dim"/>
    <property type="match status" value="1"/>
</dbReference>
<feature type="domain" description="Histidine kinase" evidence="9">
    <location>
        <begin position="1337"/>
        <end position="1576"/>
    </location>
</feature>
<keyword evidence="3 8" id="KW-0597">Phosphoprotein</keyword>
<dbReference type="EMBL" id="QBMC01000003">
    <property type="protein sequence ID" value="PZO23231.1"/>
    <property type="molecule type" value="Genomic_DNA"/>
</dbReference>
<dbReference type="GO" id="GO:0006935">
    <property type="term" value="P:chemotaxis"/>
    <property type="evidence" value="ECO:0007669"/>
    <property type="project" value="InterPro"/>
</dbReference>
<dbReference type="Gene3D" id="1.10.287.560">
    <property type="entry name" value="Histidine kinase CheA-like, homodimeric domain"/>
    <property type="match status" value="1"/>
</dbReference>
<dbReference type="Proteomes" id="UP000249354">
    <property type="component" value="Unassembled WGS sequence"/>
</dbReference>
<dbReference type="SMART" id="SM00448">
    <property type="entry name" value="REC"/>
    <property type="match status" value="1"/>
</dbReference>
<dbReference type="PANTHER" id="PTHR43395">
    <property type="entry name" value="SENSOR HISTIDINE KINASE CHEA"/>
    <property type="match status" value="1"/>
</dbReference>
<evidence type="ECO:0000256" key="2">
    <source>
        <dbReference type="ARBA" id="ARBA00012438"/>
    </source>
</evidence>
<dbReference type="GO" id="GO:0000155">
    <property type="term" value="F:phosphorelay sensor kinase activity"/>
    <property type="evidence" value="ECO:0007669"/>
    <property type="project" value="InterPro"/>
</dbReference>
<dbReference type="SUPFAM" id="SSF50341">
    <property type="entry name" value="CheW-like"/>
    <property type="match status" value="1"/>
</dbReference>
<dbReference type="InterPro" id="IPR036061">
    <property type="entry name" value="CheW-like_dom_sf"/>
</dbReference>
<dbReference type="FunFam" id="3.30.565.10:FF:000016">
    <property type="entry name" value="Chemotaxis protein CheA, putative"/>
    <property type="match status" value="1"/>
</dbReference>
<dbReference type="InterPro" id="IPR005467">
    <property type="entry name" value="His_kinase_dom"/>
</dbReference>
<dbReference type="PROSITE" id="PS50851">
    <property type="entry name" value="CHEW"/>
    <property type="match status" value="1"/>
</dbReference>
<dbReference type="Gene3D" id="1.20.120.160">
    <property type="entry name" value="HPT domain"/>
    <property type="match status" value="1"/>
</dbReference>
<dbReference type="CDD" id="cd16916">
    <property type="entry name" value="HATPase_CheA-like"/>
    <property type="match status" value="1"/>
</dbReference>
<dbReference type="PROSITE" id="PS50109">
    <property type="entry name" value="HIS_KIN"/>
    <property type="match status" value="1"/>
</dbReference>
<evidence type="ECO:0000313" key="14">
    <source>
        <dbReference type="Proteomes" id="UP000249354"/>
    </source>
</evidence>